<evidence type="ECO:0000256" key="5">
    <source>
        <dbReference type="ARBA" id="ARBA00037974"/>
    </source>
</evidence>
<dbReference type="CDD" id="cd00609">
    <property type="entry name" value="AAT_like"/>
    <property type="match status" value="1"/>
</dbReference>
<dbReference type="Proteomes" id="UP000184386">
    <property type="component" value="Unassembled WGS sequence"/>
</dbReference>
<dbReference type="GO" id="GO:0047804">
    <property type="term" value="F:cysteine-S-conjugate beta-lyase activity"/>
    <property type="evidence" value="ECO:0007669"/>
    <property type="project" value="UniProtKB-EC"/>
</dbReference>
<dbReference type="RefSeq" id="WP_073279294.1">
    <property type="nucleotide sequence ID" value="NZ_FRAC01000028.1"/>
</dbReference>
<dbReference type="AlphaFoldDB" id="A0A1M6Z9J4"/>
<evidence type="ECO:0000256" key="2">
    <source>
        <dbReference type="ARBA" id="ARBA00012224"/>
    </source>
</evidence>
<keyword evidence="8" id="KW-1185">Reference proteome</keyword>
<dbReference type="InterPro" id="IPR051798">
    <property type="entry name" value="Class-II_PLP-Dep_Aminotrans"/>
</dbReference>
<protein>
    <recommendedName>
        <fullName evidence="2">cysteine-S-conjugate beta-lyase</fullName>
        <ecNumber evidence="2">4.4.1.13</ecNumber>
    </recommendedName>
</protein>
<dbReference type="InterPro" id="IPR004839">
    <property type="entry name" value="Aminotransferase_I/II_large"/>
</dbReference>
<dbReference type="EMBL" id="FRAC01000028">
    <property type="protein sequence ID" value="SHL27112.1"/>
    <property type="molecule type" value="Genomic_DNA"/>
</dbReference>
<evidence type="ECO:0000256" key="4">
    <source>
        <dbReference type="ARBA" id="ARBA00023239"/>
    </source>
</evidence>
<dbReference type="InterPro" id="IPR015424">
    <property type="entry name" value="PyrdxlP-dep_Trfase"/>
</dbReference>
<keyword evidence="3" id="KW-0663">Pyridoxal phosphate</keyword>
<dbReference type="InterPro" id="IPR027619">
    <property type="entry name" value="C-S_lyase_PatB-like"/>
</dbReference>
<organism evidence="7 8">
    <name type="scientific">Anaerocolumna jejuensis DSM 15929</name>
    <dbReference type="NCBI Taxonomy" id="1121322"/>
    <lineage>
        <taxon>Bacteria</taxon>
        <taxon>Bacillati</taxon>
        <taxon>Bacillota</taxon>
        <taxon>Clostridia</taxon>
        <taxon>Lachnospirales</taxon>
        <taxon>Lachnospiraceae</taxon>
        <taxon>Anaerocolumna</taxon>
    </lineage>
</organism>
<dbReference type="OrthoDB" id="9802872at2"/>
<dbReference type="EC" id="4.4.1.13" evidence="2"/>
<dbReference type="NCBIfam" id="TIGR04350">
    <property type="entry name" value="C_S_lyase_PatB"/>
    <property type="match status" value="1"/>
</dbReference>
<evidence type="ECO:0000313" key="7">
    <source>
        <dbReference type="EMBL" id="SHL27112.1"/>
    </source>
</evidence>
<evidence type="ECO:0000256" key="3">
    <source>
        <dbReference type="ARBA" id="ARBA00022898"/>
    </source>
</evidence>
<reference evidence="7 8" key="1">
    <citation type="submission" date="2016-11" db="EMBL/GenBank/DDBJ databases">
        <authorList>
            <person name="Jaros S."/>
            <person name="Januszkiewicz K."/>
            <person name="Wedrychowicz H."/>
        </authorList>
    </citation>
    <scope>NUCLEOTIDE SEQUENCE [LARGE SCALE GENOMIC DNA]</scope>
    <source>
        <strain evidence="7 8">DSM 15929</strain>
    </source>
</reference>
<sequence>MGLYDFEKKLDRKDTNSVKWSFIGEYTGVKDALPLWVADMDFETVPEIKEELSRRAEHGIYGYTARTDSYYRELINWLERRQGFQVKQEWITHSSGVVNAIYNSIYALSDEEDGVIIQPPVYHPFARAVTLTRRKLLLNPLVLKGGRYGMDYEGLEKILKAGGARLLILCSPHNPVGRVFTAEELALLGKLCIHYGVTVISDEIHSDFIYGGHTFVPFASVSEELEQNSIICTAPSKTFNLAGLSTSNIIIPNKALKSRYDSYCEARGLKSYNIFGALAAETAYRYGEAWLEELLGYLEENRNFAVTYFKTYLPEIKVILPEGTYFLWVDFRNLNYNKEELEEFLIKDARLWLNQGYIFGKEGEGYARINLACQKSTLEEALNRLLKAIRKAA</sequence>
<dbReference type="Pfam" id="PF00155">
    <property type="entry name" value="Aminotran_1_2"/>
    <property type="match status" value="1"/>
</dbReference>
<dbReference type="SUPFAM" id="SSF53383">
    <property type="entry name" value="PLP-dependent transferases"/>
    <property type="match status" value="1"/>
</dbReference>
<dbReference type="PANTHER" id="PTHR43525:SF1">
    <property type="entry name" value="PROTEIN MALY"/>
    <property type="match status" value="1"/>
</dbReference>
<dbReference type="STRING" id="1121322.SAMN02745136_04516"/>
<dbReference type="InterPro" id="IPR015422">
    <property type="entry name" value="PyrdxlP-dep_Trfase_small"/>
</dbReference>
<gene>
    <name evidence="7" type="ORF">SAMN02745136_04516</name>
</gene>
<dbReference type="Gene3D" id="3.40.640.10">
    <property type="entry name" value="Type I PLP-dependent aspartate aminotransferase-like (Major domain)"/>
    <property type="match status" value="1"/>
</dbReference>
<comment type="similarity">
    <text evidence="5">Belongs to the class-II pyridoxal-phosphate-dependent aminotransferase family. MalY/PatB cystathionine beta-lyase subfamily.</text>
</comment>
<name>A0A1M6Z9J4_9FIRM</name>
<dbReference type="PANTHER" id="PTHR43525">
    <property type="entry name" value="PROTEIN MALY"/>
    <property type="match status" value="1"/>
</dbReference>
<feature type="domain" description="Aminotransferase class I/classII large" evidence="6">
    <location>
        <begin position="34"/>
        <end position="385"/>
    </location>
</feature>
<evidence type="ECO:0000259" key="6">
    <source>
        <dbReference type="Pfam" id="PF00155"/>
    </source>
</evidence>
<dbReference type="InterPro" id="IPR015421">
    <property type="entry name" value="PyrdxlP-dep_Trfase_major"/>
</dbReference>
<dbReference type="GO" id="GO:0030170">
    <property type="term" value="F:pyridoxal phosphate binding"/>
    <property type="evidence" value="ECO:0007669"/>
    <property type="project" value="InterPro"/>
</dbReference>
<accession>A0A1M6Z9J4</accession>
<evidence type="ECO:0000256" key="1">
    <source>
        <dbReference type="ARBA" id="ARBA00001933"/>
    </source>
</evidence>
<dbReference type="Gene3D" id="3.90.1150.10">
    <property type="entry name" value="Aspartate Aminotransferase, domain 1"/>
    <property type="match status" value="1"/>
</dbReference>
<evidence type="ECO:0000313" key="8">
    <source>
        <dbReference type="Proteomes" id="UP000184386"/>
    </source>
</evidence>
<proteinExistence type="inferred from homology"/>
<comment type="cofactor">
    <cofactor evidence="1">
        <name>pyridoxal 5'-phosphate</name>
        <dbReference type="ChEBI" id="CHEBI:597326"/>
    </cofactor>
</comment>
<keyword evidence="4 7" id="KW-0456">Lyase</keyword>